<evidence type="ECO:0000256" key="5">
    <source>
        <dbReference type="ARBA" id="ARBA00022989"/>
    </source>
</evidence>
<dbReference type="Gene3D" id="1.20.1640.10">
    <property type="entry name" value="Multidrug efflux transporter AcrB transmembrane domain"/>
    <property type="match status" value="2"/>
</dbReference>
<dbReference type="Proteomes" id="UP000042997">
    <property type="component" value="Unassembled WGS sequence"/>
</dbReference>
<organism evidence="9 10">
    <name type="scientific">Rhodococcus ruber</name>
    <dbReference type="NCBI Taxonomy" id="1830"/>
    <lineage>
        <taxon>Bacteria</taxon>
        <taxon>Bacillati</taxon>
        <taxon>Actinomycetota</taxon>
        <taxon>Actinomycetes</taxon>
        <taxon>Mycobacteriales</taxon>
        <taxon>Nocardiaceae</taxon>
        <taxon>Rhodococcus</taxon>
    </lineage>
</organism>
<feature type="transmembrane region" description="Helical" evidence="7">
    <location>
        <begin position="310"/>
        <end position="335"/>
    </location>
</feature>
<feature type="transmembrane region" description="Helical" evidence="7">
    <location>
        <begin position="205"/>
        <end position="228"/>
    </location>
</feature>
<dbReference type="AlphaFoldDB" id="A0A098BQT8"/>
<reference evidence="9 10" key="1">
    <citation type="journal article" date="2014" name="Genome Announc.">
        <title>Draft Genome Sequence of Propane- and Butane-Oxidizing Actinobacterium Rhodococcus ruber IEGM 231.</title>
        <authorList>
            <person name="Ivshina I.B."/>
            <person name="Kuyukina M.S."/>
            <person name="Krivoruchko A.V."/>
            <person name="Barbe V."/>
            <person name="Fischer C."/>
        </authorList>
    </citation>
    <scope>NUCLEOTIDE SEQUENCE [LARGE SCALE GENOMIC DNA]</scope>
</reference>
<feature type="transmembrane region" description="Helical" evidence="7">
    <location>
        <begin position="652"/>
        <end position="671"/>
    </location>
</feature>
<evidence type="ECO:0000256" key="6">
    <source>
        <dbReference type="ARBA" id="ARBA00023136"/>
    </source>
</evidence>
<feature type="transmembrane region" description="Helical" evidence="7">
    <location>
        <begin position="283"/>
        <end position="304"/>
    </location>
</feature>
<dbReference type="Pfam" id="PF03176">
    <property type="entry name" value="MMPL"/>
    <property type="match status" value="2"/>
</dbReference>
<dbReference type="EMBL" id="CCSD01000088">
    <property type="protein sequence ID" value="CDZ90585.1"/>
    <property type="molecule type" value="Genomic_DNA"/>
</dbReference>
<feature type="transmembrane region" description="Helical" evidence="7">
    <location>
        <begin position="600"/>
        <end position="620"/>
    </location>
</feature>
<sequence>MILGRLADVAWRLPRTVVGAAMLFLVVAGVYAAPAATRLPSGGYDVPSSESARAEQILDQTFRTGGLPVVFTVTDPAGAGSVRARGESSRIVSALQDSPHAGQIASYWTAPSPLDQALLSADRNTGLVVARIAGDDREAPIRAHEIAASLVGTRDGVTVTAGGQAITYYEGTQQSRSDLIRLEIIAVPLTFIALVWVFGSLVAALLPLLVAAIAVVGTGACLWALYAVTDVSVFAVNLATGLCLALAVDYTLFIVNRFREERDAGTDAHAALVRTMLTAGRTVFYSALTMAVTLATLLIFEPYLLRSLAYAGLASVGFAMAGALCVAPALIVLAGDRIDALDVRKPLRRWFRREAVPIRAVEDSFWYRTSAAVMRRPVVVLVTLTIALLTLAWPFQGVQLAYPDDRALPESTTSRQTGDILRADFAQDFAGSTPIVLTGAVTTVPQVADYARELSTIDGVLSVSSPGGVYAKGMQISPLRVDSAISGDSAYVTVSTTKDPYSQEGKEQLERLREVRSPAPTLFGGLAQRDLDNVHGITDRVPVAVALIALATFVLMFLMTGSVVLPVKALVTNALSLTAGFGAMVWIFQDGNLGGLGTTATGHVTAFVPPLLAATAYALSMDYEVFVLSRIREEWLATGNNQRSVCAGLARTGRIVTAAAVVMTVVFLAITAGEVSFMRGLGLGLTICVLVDAFVVRTFLVPAVMALTGRYNWWAPAPLARWHARRGFREGEAVPIPELRKEQSLWTT</sequence>
<evidence type="ECO:0000256" key="1">
    <source>
        <dbReference type="ARBA" id="ARBA00004651"/>
    </source>
</evidence>
<keyword evidence="5 7" id="KW-1133">Transmembrane helix</keyword>
<evidence type="ECO:0000313" key="10">
    <source>
        <dbReference type="Proteomes" id="UP000042997"/>
    </source>
</evidence>
<evidence type="ECO:0000256" key="7">
    <source>
        <dbReference type="SAM" id="Phobius"/>
    </source>
</evidence>
<dbReference type="InterPro" id="IPR004869">
    <property type="entry name" value="MMPL_dom"/>
</dbReference>
<accession>A0A098BQT8</accession>
<comment type="subcellular location">
    <subcellularLocation>
        <location evidence="1">Cell membrane</location>
        <topology evidence="1">Multi-pass membrane protein</topology>
    </subcellularLocation>
</comment>
<evidence type="ECO:0000256" key="2">
    <source>
        <dbReference type="ARBA" id="ARBA00010157"/>
    </source>
</evidence>
<feature type="transmembrane region" description="Helical" evidence="7">
    <location>
        <begin position="570"/>
        <end position="588"/>
    </location>
</feature>
<evidence type="ECO:0000256" key="4">
    <source>
        <dbReference type="ARBA" id="ARBA00022692"/>
    </source>
</evidence>
<dbReference type="InterPro" id="IPR050545">
    <property type="entry name" value="Mycobact_MmpL"/>
</dbReference>
<keyword evidence="4 7" id="KW-0812">Transmembrane</keyword>
<dbReference type="SUPFAM" id="SSF82866">
    <property type="entry name" value="Multidrug efflux transporter AcrB transmembrane domain"/>
    <property type="match status" value="2"/>
</dbReference>
<comment type="similarity">
    <text evidence="2">Belongs to the resistance-nodulation-cell division (RND) (TC 2.A.6) family. MmpL subfamily.</text>
</comment>
<keyword evidence="6 7" id="KW-0472">Membrane</keyword>
<protein>
    <submittedName>
        <fullName evidence="9">Putative membrane protein, MmpL family</fullName>
    </submittedName>
</protein>
<evidence type="ECO:0000313" key="9">
    <source>
        <dbReference type="EMBL" id="CDZ90585.1"/>
    </source>
</evidence>
<dbReference type="GO" id="GO:0005886">
    <property type="term" value="C:plasma membrane"/>
    <property type="evidence" value="ECO:0007669"/>
    <property type="project" value="UniProtKB-SubCell"/>
</dbReference>
<dbReference type="RefSeq" id="WP_052455322.1">
    <property type="nucleotide sequence ID" value="NZ_JAJNCM010000009.1"/>
</dbReference>
<feature type="transmembrane region" description="Helical" evidence="7">
    <location>
        <begin position="234"/>
        <end position="255"/>
    </location>
</feature>
<evidence type="ECO:0000259" key="8">
    <source>
        <dbReference type="Pfam" id="PF03176"/>
    </source>
</evidence>
<name>A0A098BQT8_9NOCA</name>
<keyword evidence="3" id="KW-1003">Cell membrane</keyword>
<feature type="transmembrane region" description="Helical" evidence="7">
    <location>
        <begin position="179"/>
        <end position="198"/>
    </location>
</feature>
<dbReference type="PANTHER" id="PTHR33406:SF11">
    <property type="entry name" value="MEMBRANE PROTEIN SCO6666-RELATED"/>
    <property type="match status" value="1"/>
</dbReference>
<dbReference type="PANTHER" id="PTHR33406">
    <property type="entry name" value="MEMBRANE PROTEIN MJ1562-RELATED"/>
    <property type="match status" value="1"/>
</dbReference>
<feature type="transmembrane region" description="Helical" evidence="7">
    <location>
        <begin position="378"/>
        <end position="395"/>
    </location>
</feature>
<evidence type="ECO:0000256" key="3">
    <source>
        <dbReference type="ARBA" id="ARBA00022475"/>
    </source>
</evidence>
<feature type="domain" description="Membrane transport protein MMPL" evidence="8">
    <location>
        <begin position="48"/>
        <end position="379"/>
    </location>
</feature>
<dbReference type="eggNOG" id="COG2409">
    <property type="taxonomic scope" value="Bacteria"/>
</dbReference>
<proteinExistence type="inferred from homology"/>
<gene>
    <name evidence="9" type="ORF">RHRU231_740028</name>
</gene>
<feature type="transmembrane region" description="Helical" evidence="7">
    <location>
        <begin position="541"/>
        <end position="558"/>
    </location>
</feature>
<feature type="domain" description="Membrane transport protein MMPL" evidence="8">
    <location>
        <begin position="481"/>
        <end position="722"/>
    </location>
</feature>
<feature type="transmembrane region" description="Helical" evidence="7">
    <location>
        <begin position="677"/>
        <end position="700"/>
    </location>
</feature>